<reference evidence="8 9" key="1">
    <citation type="submission" date="2020-04" db="EMBL/GenBank/DDBJ databases">
        <title>Perkinsus chesapeaki whole genome sequence.</title>
        <authorList>
            <person name="Bogema D.R."/>
        </authorList>
    </citation>
    <scope>NUCLEOTIDE SEQUENCE [LARGE SCALE GENOMIC DNA]</scope>
    <source>
        <strain evidence="8">ATCC PRA-425</strain>
    </source>
</reference>
<dbReference type="Pfam" id="PF08241">
    <property type="entry name" value="Methyltransf_11"/>
    <property type="match status" value="1"/>
</dbReference>
<dbReference type="GO" id="GO:0032259">
    <property type="term" value="P:methylation"/>
    <property type="evidence" value="ECO:0007669"/>
    <property type="project" value="UniProtKB-KW"/>
</dbReference>
<dbReference type="GO" id="GO:0016126">
    <property type="term" value="P:sterol biosynthetic process"/>
    <property type="evidence" value="ECO:0007669"/>
    <property type="project" value="TreeGrafter"/>
</dbReference>
<evidence type="ECO:0000256" key="4">
    <source>
        <dbReference type="ARBA" id="ARBA00038188"/>
    </source>
</evidence>
<dbReference type="GO" id="GO:0003838">
    <property type="term" value="F:sterol 24-C-methyltransferase activity"/>
    <property type="evidence" value="ECO:0007669"/>
    <property type="project" value="TreeGrafter"/>
</dbReference>
<dbReference type="EMBL" id="JAAPAO010000010">
    <property type="protein sequence ID" value="KAF4677672.1"/>
    <property type="molecule type" value="Genomic_DNA"/>
</dbReference>
<feature type="domain" description="SAM-dependent methyltransferase Erg6/SMT-type" evidence="7">
    <location>
        <begin position="73"/>
        <end position="363"/>
    </location>
</feature>
<dbReference type="GO" id="GO:0005783">
    <property type="term" value="C:endoplasmic reticulum"/>
    <property type="evidence" value="ECO:0007669"/>
    <property type="project" value="TreeGrafter"/>
</dbReference>
<dbReference type="InterPro" id="IPR029063">
    <property type="entry name" value="SAM-dependent_MTases_sf"/>
</dbReference>
<evidence type="ECO:0000256" key="2">
    <source>
        <dbReference type="ARBA" id="ARBA00022679"/>
    </source>
</evidence>
<proteinExistence type="inferred from homology"/>
<gene>
    <name evidence="8" type="primary">ERG6</name>
    <name evidence="8" type="ORF">FOL47_000134</name>
</gene>
<dbReference type="InterPro" id="IPR030384">
    <property type="entry name" value="MeTrfase_SMT"/>
</dbReference>
<dbReference type="InterPro" id="IPR013216">
    <property type="entry name" value="Methyltransf_11"/>
</dbReference>
<evidence type="ECO:0000313" key="8">
    <source>
        <dbReference type="EMBL" id="KAF4677672.1"/>
    </source>
</evidence>
<evidence type="ECO:0000259" key="7">
    <source>
        <dbReference type="PROSITE" id="PS51685"/>
    </source>
</evidence>
<evidence type="ECO:0000313" key="9">
    <source>
        <dbReference type="Proteomes" id="UP000591131"/>
    </source>
</evidence>
<dbReference type="InterPro" id="IPR013705">
    <property type="entry name" value="Sterol_MeTrfase_C"/>
</dbReference>
<dbReference type="CDD" id="cd02440">
    <property type="entry name" value="AdoMet_MTases"/>
    <property type="match status" value="1"/>
</dbReference>
<comment type="caution">
    <text evidence="8">The sequence shown here is derived from an EMBL/GenBank/DDBJ whole genome shotgun (WGS) entry which is preliminary data.</text>
</comment>
<name>A0A7J6N1B3_PERCH</name>
<keyword evidence="2 5" id="KW-0808">Transferase</keyword>
<evidence type="ECO:0000256" key="5">
    <source>
        <dbReference type="PROSITE-ProRule" id="PRU01022"/>
    </source>
</evidence>
<keyword evidence="9" id="KW-1185">Reference proteome</keyword>
<organism evidence="8 9">
    <name type="scientific">Perkinsus chesapeaki</name>
    <name type="common">Clam parasite</name>
    <name type="synonym">Perkinsus andrewsi</name>
    <dbReference type="NCBI Taxonomy" id="330153"/>
    <lineage>
        <taxon>Eukaryota</taxon>
        <taxon>Sar</taxon>
        <taxon>Alveolata</taxon>
        <taxon>Perkinsozoa</taxon>
        <taxon>Perkinsea</taxon>
        <taxon>Perkinsida</taxon>
        <taxon>Perkinsidae</taxon>
        <taxon>Perkinsus</taxon>
    </lineage>
</organism>
<dbReference type="SUPFAM" id="SSF53335">
    <property type="entry name" value="S-adenosyl-L-methionine-dependent methyltransferases"/>
    <property type="match status" value="1"/>
</dbReference>
<dbReference type="Gene3D" id="3.40.50.150">
    <property type="entry name" value="Vaccinia Virus protein VP39"/>
    <property type="match status" value="1"/>
</dbReference>
<dbReference type="Pfam" id="PF08498">
    <property type="entry name" value="Sterol_MT_C"/>
    <property type="match status" value="1"/>
</dbReference>
<dbReference type="Proteomes" id="UP000591131">
    <property type="component" value="Unassembled WGS sequence"/>
</dbReference>
<dbReference type="InterPro" id="IPR050447">
    <property type="entry name" value="Erg6_SMT_methyltransf"/>
</dbReference>
<evidence type="ECO:0000256" key="3">
    <source>
        <dbReference type="ARBA" id="ARBA00022691"/>
    </source>
</evidence>
<dbReference type="PROSITE" id="PS51685">
    <property type="entry name" value="SAM_MT_ERG6_SMT"/>
    <property type="match status" value="1"/>
</dbReference>
<evidence type="ECO:0000256" key="1">
    <source>
        <dbReference type="ARBA" id="ARBA00022603"/>
    </source>
</evidence>
<accession>A0A7J6N1B3</accession>
<comment type="similarity">
    <text evidence="4 5 6">Belongs to the class I-like SAM-binding methyltransferase superfamily. Erg6/SMT family.</text>
</comment>
<dbReference type="PANTHER" id="PTHR44068">
    <property type="entry name" value="ZGC:194242"/>
    <property type="match status" value="1"/>
</dbReference>
<sequence length="363" mass="40030">MFIFDYAPHLGAGAILVLSAVIFLGPVVRSSDSIMAIISNDRDKIFKSYDSKFEGKAESATLSHDDKVCTDEYYNIATDFYEYGWGQSFHFAPRRKGESREASISRLEHLIALKLGLKDGMKVADLGMGVGGPLRTVVGFSGATVTGVTINQYQVNRAKRHTRDLSKWMKDRCNYVQGDFTNIVPKVFEPESLDAVYYCESSVHTQDRVPTFTEAFKALKKGGKLLTYEWAMTDKYNPKDPSHQKIKRAIERGNGISNVIPASDVVKQLKSVGFKVIEDFDMCEEAKTVNGDNDVPWYEPLANPWSLQGMQMSVMGRAFNSLLVGLLETVHIAPQGGLATSKMLAHGAEGLVSGGESGIFTPT</sequence>
<keyword evidence="1 5" id="KW-0489">Methyltransferase</keyword>
<dbReference type="PANTHER" id="PTHR44068:SF1">
    <property type="entry name" value="HYPOTHETICAL LOC100005854"/>
    <property type="match status" value="1"/>
</dbReference>
<evidence type="ECO:0000256" key="6">
    <source>
        <dbReference type="RuleBase" id="RU362025"/>
    </source>
</evidence>
<dbReference type="OrthoDB" id="540004at2759"/>
<dbReference type="EC" id="2.1.1.-" evidence="6"/>
<protein>
    <recommendedName>
        <fullName evidence="6">Methyltransferase</fullName>
        <ecNumber evidence="6">2.1.1.-</ecNumber>
    </recommendedName>
</protein>
<keyword evidence="3 5" id="KW-0949">S-adenosyl-L-methionine</keyword>
<dbReference type="AlphaFoldDB" id="A0A7J6N1B3"/>